<dbReference type="Proteomes" id="UP001589906">
    <property type="component" value="Unassembled WGS sequence"/>
</dbReference>
<evidence type="ECO:0000313" key="3">
    <source>
        <dbReference type="Proteomes" id="UP001589906"/>
    </source>
</evidence>
<dbReference type="Gene3D" id="2.60.120.260">
    <property type="entry name" value="Galactose-binding domain-like"/>
    <property type="match status" value="1"/>
</dbReference>
<sequence length="194" mass="20734">MRPLVLAAAVALLTATAPASTVQSQDGDIMQYVINNPRVESWQVIGVTRPPRPQRSEGVLGERAVRVAARRSAQPWDTAAQMTIPGAINRGDTILLAVWARVETPPPGRTTTDLPLRVQQATAPYAAIAQETAEVGPEWKLVYASGVAQADYPAGASNLAVHLATADHTVDLGPALLLNFGQNYDAARLPRNER</sequence>
<gene>
    <name evidence="2" type="ORF">ACFFGE_04470</name>
</gene>
<proteinExistence type="predicted"/>
<accession>A0ABV6R0Z5</accession>
<feature type="signal peptide" evidence="1">
    <location>
        <begin position="1"/>
        <end position="19"/>
    </location>
</feature>
<keyword evidence="3" id="KW-1185">Reference proteome</keyword>
<name>A0ABV6R0Z5_9CAUL</name>
<dbReference type="EMBL" id="JBHLSW010000003">
    <property type="protein sequence ID" value="MFC0633131.1"/>
    <property type="molecule type" value="Genomic_DNA"/>
</dbReference>
<reference evidence="2 3" key="1">
    <citation type="submission" date="2024-09" db="EMBL/GenBank/DDBJ databases">
        <authorList>
            <person name="Sun Q."/>
            <person name="Mori K."/>
        </authorList>
    </citation>
    <scope>NUCLEOTIDE SEQUENCE [LARGE SCALE GENOMIC DNA]</scope>
    <source>
        <strain evidence="2 3">NCAIM B.02621</strain>
    </source>
</reference>
<dbReference type="RefSeq" id="WP_376834693.1">
    <property type="nucleotide sequence ID" value="NZ_JBHLSW010000003.1"/>
</dbReference>
<comment type="caution">
    <text evidence="2">The sequence shown here is derived from an EMBL/GenBank/DDBJ whole genome shotgun (WGS) entry which is preliminary data.</text>
</comment>
<evidence type="ECO:0000256" key="1">
    <source>
        <dbReference type="SAM" id="SignalP"/>
    </source>
</evidence>
<evidence type="ECO:0008006" key="4">
    <source>
        <dbReference type="Google" id="ProtNLM"/>
    </source>
</evidence>
<protein>
    <recommendedName>
        <fullName evidence="4">CBM-cenC domain-containing protein</fullName>
    </recommendedName>
</protein>
<evidence type="ECO:0000313" key="2">
    <source>
        <dbReference type="EMBL" id="MFC0633131.1"/>
    </source>
</evidence>
<keyword evidence="1" id="KW-0732">Signal</keyword>
<organism evidence="2 3">
    <name type="scientific">Brevundimonas balnearis</name>
    <dbReference type="NCBI Taxonomy" id="1572858"/>
    <lineage>
        <taxon>Bacteria</taxon>
        <taxon>Pseudomonadati</taxon>
        <taxon>Pseudomonadota</taxon>
        <taxon>Alphaproteobacteria</taxon>
        <taxon>Caulobacterales</taxon>
        <taxon>Caulobacteraceae</taxon>
        <taxon>Brevundimonas</taxon>
    </lineage>
</organism>
<feature type="chain" id="PRO_5047263239" description="CBM-cenC domain-containing protein" evidence="1">
    <location>
        <begin position="20"/>
        <end position="194"/>
    </location>
</feature>